<sequence>MERKSPYRAELNGQTCASCFYWRGEDGGDGACRRYPPLATAAGTLSPQTSHGFWCGEWRAQQLSTL</sequence>
<dbReference type="Proteomes" id="UP000234483">
    <property type="component" value="Unassembled WGS sequence"/>
</dbReference>
<reference evidence="1 4" key="2">
    <citation type="submission" date="2018-01" db="EMBL/GenBank/DDBJ databases">
        <title>Complete genome sequence of Caulobacter flavus RHGG3.</title>
        <authorList>
            <person name="Yang E."/>
        </authorList>
    </citation>
    <scope>NUCLEOTIDE SEQUENCE [LARGE SCALE GENOMIC DNA]</scope>
    <source>
        <strain evidence="1 4">RHGG3</strain>
    </source>
</reference>
<evidence type="ECO:0000313" key="3">
    <source>
        <dbReference type="Proteomes" id="UP000234483"/>
    </source>
</evidence>
<dbReference type="Proteomes" id="UP000281192">
    <property type="component" value="Chromosome"/>
</dbReference>
<dbReference type="EMBL" id="PJRQ01000002">
    <property type="protein sequence ID" value="PLR21516.1"/>
    <property type="molecule type" value="Genomic_DNA"/>
</dbReference>
<evidence type="ECO:0000313" key="4">
    <source>
        <dbReference type="Proteomes" id="UP000281192"/>
    </source>
</evidence>
<dbReference type="RefSeq" id="WP_101711124.1">
    <property type="nucleotide sequence ID" value="NZ_CP026100.1"/>
</dbReference>
<evidence type="ECO:0000313" key="2">
    <source>
        <dbReference type="EMBL" id="PLR21516.1"/>
    </source>
</evidence>
<dbReference type="KEGG" id="cfh:C1707_06570"/>
<protein>
    <submittedName>
        <fullName evidence="2">Uncharacterized protein</fullName>
    </submittedName>
</protein>
<accession>A0A2N5D6B0</accession>
<dbReference type="EMBL" id="CP026100">
    <property type="protein sequence ID" value="AYV45941.1"/>
    <property type="molecule type" value="Genomic_DNA"/>
</dbReference>
<name>A0A2N5D6B0_9CAUL</name>
<keyword evidence="4" id="KW-1185">Reference proteome</keyword>
<dbReference type="OrthoDB" id="290218at2"/>
<reference evidence="2 3" key="1">
    <citation type="submission" date="2017-12" db="EMBL/GenBank/DDBJ databases">
        <title>The genome sequence of Caulobacter flavus CGMCC1 15093.</title>
        <authorList>
            <person name="Gao J."/>
            <person name="Mao X."/>
            <person name="Sun J."/>
        </authorList>
    </citation>
    <scope>NUCLEOTIDE SEQUENCE [LARGE SCALE GENOMIC DNA]</scope>
    <source>
        <strain evidence="2 3">CGMCC1 15093</strain>
    </source>
</reference>
<proteinExistence type="predicted"/>
<organism evidence="2 3">
    <name type="scientific">Caulobacter flavus</name>
    <dbReference type="NCBI Taxonomy" id="1679497"/>
    <lineage>
        <taxon>Bacteria</taxon>
        <taxon>Pseudomonadati</taxon>
        <taxon>Pseudomonadota</taxon>
        <taxon>Alphaproteobacteria</taxon>
        <taxon>Caulobacterales</taxon>
        <taxon>Caulobacteraceae</taxon>
        <taxon>Caulobacter</taxon>
    </lineage>
</organism>
<dbReference type="AlphaFoldDB" id="A0A2N5D6B0"/>
<gene>
    <name evidence="1" type="ORF">C1707_06570</name>
    <name evidence="2" type="ORF">CFHF_00775</name>
</gene>
<evidence type="ECO:0000313" key="1">
    <source>
        <dbReference type="EMBL" id="AYV45941.1"/>
    </source>
</evidence>